<dbReference type="Pfam" id="PF01627">
    <property type="entry name" value="Hpt"/>
    <property type="match status" value="1"/>
</dbReference>
<feature type="coiled-coil region" evidence="18">
    <location>
        <begin position="549"/>
        <end position="576"/>
    </location>
</feature>
<dbReference type="PANTHER" id="PTHR43047:SF72">
    <property type="entry name" value="OSMOSENSING HISTIDINE PROTEIN KINASE SLN1"/>
    <property type="match status" value="1"/>
</dbReference>
<keyword evidence="6 17" id="KW-0597">Phosphoprotein</keyword>
<dbReference type="SUPFAM" id="SSF47384">
    <property type="entry name" value="Homodimeric domain of signal transducing histidine kinase"/>
    <property type="match status" value="1"/>
</dbReference>
<keyword evidence="13" id="KW-1133">Transmembrane helix</keyword>
<evidence type="ECO:0000256" key="8">
    <source>
        <dbReference type="ARBA" id="ARBA00022692"/>
    </source>
</evidence>
<evidence type="ECO:0000256" key="1">
    <source>
        <dbReference type="ARBA" id="ARBA00000085"/>
    </source>
</evidence>
<evidence type="ECO:0000256" key="3">
    <source>
        <dbReference type="ARBA" id="ARBA00012438"/>
    </source>
</evidence>
<evidence type="ECO:0000256" key="17">
    <source>
        <dbReference type="PROSITE-ProRule" id="PRU00169"/>
    </source>
</evidence>
<dbReference type="OrthoDB" id="9810730at2"/>
<evidence type="ECO:0000256" key="14">
    <source>
        <dbReference type="ARBA" id="ARBA00023012"/>
    </source>
</evidence>
<evidence type="ECO:0000259" key="22">
    <source>
        <dbReference type="PROSITE" id="PS50894"/>
    </source>
</evidence>
<evidence type="ECO:0000313" key="23">
    <source>
        <dbReference type="EMBL" id="RRJ18496.1"/>
    </source>
</evidence>
<dbReference type="InterPro" id="IPR001789">
    <property type="entry name" value="Sig_transdc_resp-reg_receiver"/>
</dbReference>
<dbReference type="CDD" id="cd16922">
    <property type="entry name" value="HATPase_EvgS-ArcB-TorS-like"/>
    <property type="match status" value="1"/>
</dbReference>
<dbReference type="RefSeq" id="WP_046520901.1">
    <property type="nucleotide sequence ID" value="NZ_LAVS01000087.1"/>
</dbReference>
<comment type="subcellular location">
    <subcellularLocation>
        <location evidence="2">Cell inner membrane</location>
        <topology evidence="2">Multi-pass membrane protein</topology>
    </subcellularLocation>
</comment>
<dbReference type="GO" id="GO:0000155">
    <property type="term" value="F:phosphorelay sensor kinase activity"/>
    <property type="evidence" value="ECO:0007669"/>
    <property type="project" value="InterPro"/>
</dbReference>
<keyword evidence="14" id="KW-0902">Two-component regulatory system</keyword>
<evidence type="ECO:0000256" key="19">
    <source>
        <dbReference type="SAM" id="SignalP"/>
    </source>
</evidence>
<reference evidence="23 24" key="1">
    <citation type="submission" date="2018-11" db="EMBL/GenBank/DDBJ databases">
        <title>Draft genome analysis of Rheinheimera mesophila isolated from an industrial waste site.</title>
        <authorList>
            <person name="Yu Q."/>
            <person name="Qi Y."/>
            <person name="Zhang H."/>
            <person name="Lu Y."/>
            <person name="Pu J."/>
        </authorList>
    </citation>
    <scope>NUCLEOTIDE SEQUENCE [LARGE SCALE GENOMIC DNA]</scope>
    <source>
        <strain evidence="23 24">IITR13</strain>
    </source>
</reference>
<gene>
    <name evidence="23" type="ORF">EIK76_17215</name>
</gene>
<dbReference type="Gene3D" id="3.30.565.10">
    <property type="entry name" value="Histidine kinase-like ATPase, C-terminal domain"/>
    <property type="match status" value="1"/>
</dbReference>
<dbReference type="SMART" id="SM00062">
    <property type="entry name" value="PBPb"/>
    <property type="match status" value="2"/>
</dbReference>
<dbReference type="EMBL" id="RRCF01000008">
    <property type="protein sequence ID" value="RRJ18496.1"/>
    <property type="molecule type" value="Genomic_DNA"/>
</dbReference>
<feature type="domain" description="Histidine kinase" evidence="20">
    <location>
        <begin position="583"/>
        <end position="806"/>
    </location>
</feature>
<dbReference type="Pfam" id="PF00072">
    <property type="entry name" value="Response_reg"/>
    <property type="match status" value="1"/>
</dbReference>
<evidence type="ECO:0000313" key="24">
    <source>
        <dbReference type="Proteomes" id="UP000276260"/>
    </source>
</evidence>
<dbReference type="Gene3D" id="3.40.50.2300">
    <property type="match status" value="1"/>
</dbReference>
<dbReference type="EC" id="2.7.13.3" evidence="3"/>
<dbReference type="InterPro" id="IPR001638">
    <property type="entry name" value="Solute-binding_3/MltF_N"/>
</dbReference>
<dbReference type="Pfam" id="PF00497">
    <property type="entry name" value="SBP_bac_3"/>
    <property type="match status" value="2"/>
</dbReference>
<dbReference type="InterPro" id="IPR004358">
    <property type="entry name" value="Sig_transdc_His_kin-like_C"/>
</dbReference>
<dbReference type="InterPro" id="IPR005467">
    <property type="entry name" value="His_kinase_dom"/>
</dbReference>
<sequence length="1056" mass="118740">MIKTLVWLVFFSCFCLSAQEEQHIFSRSNTENIRITLSEHEAEWRNQRQHLVFGALSFEHPPFMMRANSSEFEGLTADYLGLISHALKIDIKIKTFSNKQQLIDALINKDIDFFSYAGLSDLGIEAIVASDAYADDIPVLLSSAEENTVAAKDVRLSFSVHYVHAEKLKEVFPNAQLKGFDSPSQAIEAVAFGQADYYLGNIISTHYLIQSNHFNELQIANFTPLSSGSFNFYSRSKDDTFLGLINKVLRVIPNKQKQDILKRWSAGRTLHMLDQSLHLSDDERKYLANNPVATIAYMSKQAPFTMGDDPARVQGIVKSLTEVIQTKTGLQFKWKQVESLRDLTDSLESGAVDIAAVLAPTEQRKKTLLFTRPYLVTSYALITKIKADKENTKLEDLSGKRIAVLKSHRVKAFIQQNYPKIIVVPVDTAEQAFEAVSSGDVDATANDLITARYHINRFYKNTLQVSSSFLQSESRFTFSVHKQKQVLSSILDKALLSVPPDQLALLTSDWLNRADEEVRIWQDYQNEIIRIALLLLLVISAFTFWNFYLRHQVRERQRLLEALQSAKDEAEQANKAKTFFLANMSHEIRTPLHAVIGTLELARLKALEKIWDFNAVDIAYQSALGLRELIGDILDIAKIEAGKLELFPTPADLISHTERVYKIFVGLAKQKSIYLQLDIDERLRHETVLIDLDRFRQILANLLSNAVKFTELGGVTLSLRLAEQSAELLNIELVVTDTGCGIEQHELQKLMKPFVQASSARRTTAKGTGLGLSICLAIVKHMDGKIELKSAVGEGTSVRVLLSLKRTESRADPIAKDSIEDDRVFEPLRILVVDDHDVNRMLLVRMIEYCQHHVKACGDGKQALELLQKHHFDLVITDCNMPVMDGYQLTSAIRLDPILKDIPVFGLTASAENKERQRCLHAGMNECLFKPIGIAELQQVFKAYLKSQPSVFSVEKLKHFAGGDDSFFNLMLQEMCKSNEADQKQLQQAVDKGDTAAIISLAHKIKGAALIIDASTIVESCLKIEHAPEEQCVELAALLIKHLSEFNHSVSAMLPD</sequence>
<dbReference type="Gene3D" id="3.40.190.10">
    <property type="entry name" value="Periplasmic binding protein-like II"/>
    <property type="match status" value="4"/>
</dbReference>
<keyword evidence="11" id="KW-0418">Kinase</keyword>
<evidence type="ECO:0000259" key="20">
    <source>
        <dbReference type="PROSITE" id="PS50109"/>
    </source>
</evidence>
<feature type="chain" id="PRO_5018680474" description="histidine kinase" evidence="19">
    <location>
        <begin position="19"/>
        <end position="1056"/>
    </location>
</feature>
<dbReference type="SUPFAM" id="SSF53850">
    <property type="entry name" value="Periplasmic binding protein-like II"/>
    <property type="match status" value="2"/>
</dbReference>
<keyword evidence="4" id="KW-1003">Cell membrane</keyword>
<feature type="modified residue" description="4-aspartylphosphate" evidence="17">
    <location>
        <position position="878"/>
    </location>
</feature>
<dbReference type="InterPro" id="IPR036641">
    <property type="entry name" value="HPT_dom_sf"/>
</dbReference>
<evidence type="ECO:0000256" key="18">
    <source>
        <dbReference type="SAM" id="Coils"/>
    </source>
</evidence>
<dbReference type="PRINTS" id="PR00344">
    <property type="entry name" value="BCTRLSENSOR"/>
</dbReference>
<dbReference type="PROSITE" id="PS50894">
    <property type="entry name" value="HPT"/>
    <property type="match status" value="1"/>
</dbReference>
<accession>A0A3P3QBA8</accession>
<comment type="catalytic activity">
    <reaction evidence="1">
        <text>ATP + protein L-histidine = ADP + protein N-phospho-L-histidine.</text>
        <dbReference type="EC" id="2.7.13.3"/>
    </reaction>
</comment>
<evidence type="ECO:0000256" key="13">
    <source>
        <dbReference type="ARBA" id="ARBA00022989"/>
    </source>
</evidence>
<keyword evidence="9 19" id="KW-0732">Signal</keyword>
<comment type="caution">
    <text evidence="23">The sequence shown here is derived from an EMBL/GenBank/DDBJ whole genome shotgun (WGS) entry which is preliminary data.</text>
</comment>
<dbReference type="AlphaFoldDB" id="A0A3P3QBA8"/>
<dbReference type="Gene3D" id="1.10.287.130">
    <property type="match status" value="1"/>
</dbReference>
<keyword evidence="15" id="KW-0472">Membrane</keyword>
<keyword evidence="8" id="KW-0812">Transmembrane</keyword>
<evidence type="ECO:0000256" key="11">
    <source>
        <dbReference type="ARBA" id="ARBA00022777"/>
    </source>
</evidence>
<dbReference type="CDD" id="cd13705">
    <property type="entry name" value="PBP2_BvgS_D1"/>
    <property type="match status" value="1"/>
</dbReference>
<organism evidence="23 24">
    <name type="scientific">Rheinheimera mesophila</name>
    <dbReference type="NCBI Taxonomy" id="1547515"/>
    <lineage>
        <taxon>Bacteria</taxon>
        <taxon>Pseudomonadati</taxon>
        <taxon>Pseudomonadota</taxon>
        <taxon>Gammaproteobacteria</taxon>
        <taxon>Chromatiales</taxon>
        <taxon>Chromatiaceae</taxon>
        <taxon>Rheinheimera</taxon>
    </lineage>
</organism>
<keyword evidence="24" id="KW-1185">Reference proteome</keyword>
<keyword evidence="12" id="KW-0067">ATP-binding</keyword>
<feature type="domain" description="HPt" evidence="22">
    <location>
        <begin position="964"/>
        <end position="1056"/>
    </location>
</feature>
<evidence type="ECO:0000256" key="5">
    <source>
        <dbReference type="ARBA" id="ARBA00022519"/>
    </source>
</evidence>
<dbReference type="GO" id="GO:0009927">
    <property type="term" value="F:histidine phosphotransfer kinase activity"/>
    <property type="evidence" value="ECO:0007669"/>
    <property type="project" value="TreeGrafter"/>
</dbReference>
<dbReference type="GO" id="GO:0005886">
    <property type="term" value="C:plasma membrane"/>
    <property type="evidence" value="ECO:0007669"/>
    <property type="project" value="UniProtKB-SubCell"/>
</dbReference>
<dbReference type="SUPFAM" id="SSF52172">
    <property type="entry name" value="CheY-like"/>
    <property type="match status" value="1"/>
</dbReference>
<dbReference type="InterPro" id="IPR036890">
    <property type="entry name" value="HATPase_C_sf"/>
</dbReference>
<dbReference type="SMART" id="SM00388">
    <property type="entry name" value="HisKA"/>
    <property type="match status" value="1"/>
</dbReference>
<dbReference type="Pfam" id="PF02518">
    <property type="entry name" value="HATPase_c"/>
    <property type="match status" value="1"/>
</dbReference>
<evidence type="ECO:0000256" key="12">
    <source>
        <dbReference type="ARBA" id="ARBA00022840"/>
    </source>
</evidence>
<evidence type="ECO:0000256" key="6">
    <source>
        <dbReference type="ARBA" id="ARBA00022553"/>
    </source>
</evidence>
<dbReference type="InterPro" id="IPR003661">
    <property type="entry name" value="HisK_dim/P_dom"/>
</dbReference>
<proteinExistence type="predicted"/>
<dbReference type="GO" id="GO:0005524">
    <property type="term" value="F:ATP binding"/>
    <property type="evidence" value="ECO:0007669"/>
    <property type="project" value="UniProtKB-KW"/>
</dbReference>
<name>A0A3P3QBA8_9GAMM</name>
<dbReference type="CDD" id="cd00088">
    <property type="entry name" value="HPT"/>
    <property type="match status" value="1"/>
</dbReference>
<dbReference type="PROSITE" id="PS50110">
    <property type="entry name" value="RESPONSE_REGULATORY"/>
    <property type="match status" value="1"/>
</dbReference>
<dbReference type="InterPro" id="IPR036097">
    <property type="entry name" value="HisK_dim/P_sf"/>
</dbReference>
<dbReference type="Pfam" id="PF00512">
    <property type="entry name" value="HisKA"/>
    <property type="match status" value="1"/>
</dbReference>
<evidence type="ECO:0000256" key="7">
    <source>
        <dbReference type="ARBA" id="ARBA00022679"/>
    </source>
</evidence>
<keyword evidence="18" id="KW-0175">Coiled coil</keyword>
<dbReference type="CDD" id="cd00082">
    <property type="entry name" value="HisKA"/>
    <property type="match status" value="1"/>
</dbReference>
<keyword evidence="10" id="KW-0547">Nucleotide-binding</keyword>
<dbReference type="SUPFAM" id="SSF47226">
    <property type="entry name" value="Histidine-containing phosphotransfer domain, HPT domain"/>
    <property type="match status" value="1"/>
</dbReference>
<dbReference type="SMART" id="SM00387">
    <property type="entry name" value="HATPase_c"/>
    <property type="match status" value="1"/>
</dbReference>
<feature type="domain" description="Response regulatory" evidence="21">
    <location>
        <begin position="829"/>
        <end position="945"/>
    </location>
</feature>
<dbReference type="CDD" id="cd17546">
    <property type="entry name" value="REC_hyHK_CKI1_RcsC-like"/>
    <property type="match status" value="1"/>
</dbReference>
<dbReference type="InterPro" id="IPR003594">
    <property type="entry name" value="HATPase_dom"/>
</dbReference>
<evidence type="ECO:0000256" key="15">
    <source>
        <dbReference type="ARBA" id="ARBA00023136"/>
    </source>
</evidence>
<dbReference type="PROSITE" id="PS50109">
    <property type="entry name" value="HIS_KIN"/>
    <property type="match status" value="1"/>
</dbReference>
<evidence type="ECO:0000256" key="10">
    <source>
        <dbReference type="ARBA" id="ARBA00022741"/>
    </source>
</evidence>
<dbReference type="SUPFAM" id="SSF55874">
    <property type="entry name" value="ATPase domain of HSP90 chaperone/DNA topoisomerase II/histidine kinase"/>
    <property type="match status" value="1"/>
</dbReference>
<dbReference type="CDD" id="cd13707">
    <property type="entry name" value="PBP2_BvgS_D2"/>
    <property type="match status" value="1"/>
</dbReference>
<feature type="modified residue" description="Phosphohistidine" evidence="16">
    <location>
        <position position="1003"/>
    </location>
</feature>
<dbReference type="SMART" id="SM00448">
    <property type="entry name" value="REC"/>
    <property type="match status" value="1"/>
</dbReference>
<dbReference type="InterPro" id="IPR008207">
    <property type="entry name" value="Sig_transdc_His_kin_Hpt_dom"/>
</dbReference>
<dbReference type="Gene3D" id="1.20.120.160">
    <property type="entry name" value="HPT domain"/>
    <property type="match status" value="1"/>
</dbReference>
<evidence type="ECO:0000256" key="9">
    <source>
        <dbReference type="ARBA" id="ARBA00022729"/>
    </source>
</evidence>
<evidence type="ECO:0000256" key="4">
    <source>
        <dbReference type="ARBA" id="ARBA00022475"/>
    </source>
</evidence>
<dbReference type="InterPro" id="IPR049871">
    <property type="entry name" value="BvgS-like_periplasmic2"/>
</dbReference>
<dbReference type="InterPro" id="IPR011006">
    <property type="entry name" value="CheY-like_superfamily"/>
</dbReference>
<dbReference type="PANTHER" id="PTHR43047">
    <property type="entry name" value="TWO-COMPONENT HISTIDINE PROTEIN KINASE"/>
    <property type="match status" value="1"/>
</dbReference>
<feature type="signal peptide" evidence="19">
    <location>
        <begin position="1"/>
        <end position="18"/>
    </location>
</feature>
<protein>
    <recommendedName>
        <fullName evidence="3">histidine kinase</fullName>
        <ecNumber evidence="3">2.7.13.3</ecNumber>
    </recommendedName>
</protein>
<dbReference type="InterPro" id="IPR049870">
    <property type="entry name" value="BvgS-like_periplasmic1"/>
</dbReference>
<dbReference type="Proteomes" id="UP000276260">
    <property type="component" value="Unassembled WGS sequence"/>
</dbReference>
<dbReference type="FunFam" id="3.30.565.10:FF:000010">
    <property type="entry name" value="Sensor histidine kinase RcsC"/>
    <property type="match status" value="1"/>
</dbReference>
<evidence type="ECO:0000256" key="16">
    <source>
        <dbReference type="PROSITE-ProRule" id="PRU00110"/>
    </source>
</evidence>
<evidence type="ECO:0000259" key="21">
    <source>
        <dbReference type="PROSITE" id="PS50110"/>
    </source>
</evidence>
<keyword evidence="7" id="KW-0808">Transferase</keyword>
<evidence type="ECO:0000256" key="2">
    <source>
        <dbReference type="ARBA" id="ARBA00004429"/>
    </source>
</evidence>
<keyword evidence="5" id="KW-0997">Cell inner membrane</keyword>